<dbReference type="EMBL" id="VSKK01000001">
    <property type="protein sequence ID" value="TYB78426.1"/>
    <property type="molecule type" value="Genomic_DNA"/>
</dbReference>
<reference evidence="3 4" key="1">
    <citation type="submission" date="2019-08" db="EMBL/GenBank/DDBJ databases">
        <title>Genomes of Antarctic Bizionia species.</title>
        <authorList>
            <person name="Bowman J.P."/>
        </authorList>
    </citation>
    <scope>NUCLEOTIDE SEQUENCE [LARGE SCALE GENOMIC DNA]</scope>
    <source>
        <strain evidence="3 4">ADA-4</strain>
    </source>
</reference>
<dbReference type="AlphaFoldDB" id="A0A5D0RC00"/>
<dbReference type="Pfam" id="PF03932">
    <property type="entry name" value="CutC"/>
    <property type="match status" value="1"/>
</dbReference>
<dbReference type="InterPro" id="IPR036822">
    <property type="entry name" value="CutC-like_dom_sf"/>
</dbReference>
<evidence type="ECO:0000256" key="1">
    <source>
        <dbReference type="ARBA" id="ARBA00007768"/>
    </source>
</evidence>
<comment type="caution">
    <text evidence="2">Once thought to be involved in copper homeostasis, experiments in E.coli have shown this is not the case.</text>
</comment>
<organism evidence="3 4">
    <name type="scientific">Bizionia myxarmorum</name>
    <dbReference type="NCBI Taxonomy" id="291186"/>
    <lineage>
        <taxon>Bacteria</taxon>
        <taxon>Pseudomonadati</taxon>
        <taxon>Bacteroidota</taxon>
        <taxon>Flavobacteriia</taxon>
        <taxon>Flavobacteriales</taxon>
        <taxon>Flavobacteriaceae</taxon>
        <taxon>Bizionia</taxon>
    </lineage>
</organism>
<evidence type="ECO:0000313" key="3">
    <source>
        <dbReference type="EMBL" id="TYB78426.1"/>
    </source>
</evidence>
<keyword evidence="2" id="KW-0963">Cytoplasm</keyword>
<comment type="subcellular location">
    <subcellularLocation>
        <location evidence="2">Cytoplasm</location>
    </subcellularLocation>
</comment>
<dbReference type="Proteomes" id="UP000323720">
    <property type="component" value="Unassembled WGS sequence"/>
</dbReference>
<dbReference type="GO" id="GO:0005737">
    <property type="term" value="C:cytoplasm"/>
    <property type="evidence" value="ECO:0007669"/>
    <property type="project" value="UniProtKB-SubCell"/>
</dbReference>
<keyword evidence="4" id="KW-1185">Reference proteome</keyword>
<dbReference type="Gene3D" id="3.20.20.380">
    <property type="entry name" value="Copper homeostasis (CutC) domain"/>
    <property type="match status" value="1"/>
</dbReference>
<dbReference type="GO" id="GO:0005507">
    <property type="term" value="F:copper ion binding"/>
    <property type="evidence" value="ECO:0007669"/>
    <property type="project" value="TreeGrafter"/>
</dbReference>
<accession>A0A5D0RC00</accession>
<dbReference type="HAMAP" id="MF_00795">
    <property type="entry name" value="CutC"/>
    <property type="match status" value="1"/>
</dbReference>
<gene>
    <name evidence="2" type="primary">cutC</name>
    <name evidence="3" type="ORF">ES674_01200</name>
</gene>
<dbReference type="PANTHER" id="PTHR12598">
    <property type="entry name" value="COPPER HOMEOSTASIS PROTEIN CUTC"/>
    <property type="match status" value="1"/>
</dbReference>
<name>A0A5D0RC00_9FLAO</name>
<proteinExistence type="inferred from homology"/>
<dbReference type="SUPFAM" id="SSF110395">
    <property type="entry name" value="CutC-like"/>
    <property type="match status" value="1"/>
</dbReference>
<dbReference type="PANTHER" id="PTHR12598:SF0">
    <property type="entry name" value="COPPER HOMEOSTASIS PROTEIN CUTC HOMOLOG"/>
    <property type="match status" value="1"/>
</dbReference>
<sequence>MRLEICANSYQSAINAEKAGAHRIELCSELAVGGITPSYGLIKQVIEHLSIPVFVLIRPRSGNFTYTQAQFEIIKHDIEICKNLGVAGIVSGVLNADNTIDLKRTQELIALANPLPFTFHRAFDCVSNPFEAFQQLINLGVKRILTSGLESSAEKGLDLLIKLQEKAGDSLTILAGSGINPKNASKFKAAGLKEIHASASKVVSIKNNHVYFGNTPQTVSCEETIKQILNQIQK</sequence>
<dbReference type="OrthoDB" id="9815677at2"/>
<protein>
    <recommendedName>
        <fullName evidence="2">PF03932 family protein CutC</fullName>
    </recommendedName>
</protein>
<comment type="caution">
    <text evidence="3">The sequence shown here is derived from an EMBL/GenBank/DDBJ whole genome shotgun (WGS) entry which is preliminary data.</text>
</comment>
<evidence type="ECO:0000256" key="2">
    <source>
        <dbReference type="HAMAP-Rule" id="MF_00795"/>
    </source>
</evidence>
<comment type="similarity">
    <text evidence="1 2">Belongs to the CutC family.</text>
</comment>
<evidence type="ECO:0000313" key="4">
    <source>
        <dbReference type="Proteomes" id="UP000323720"/>
    </source>
</evidence>
<dbReference type="FunFam" id="3.20.20.380:FF:000001">
    <property type="entry name" value="Copper homeostasis protein CutC"/>
    <property type="match status" value="1"/>
</dbReference>
<dbReference type="InterPro" id="IPR005627">
    <property type="entry name" value="CutC-like"/>
</dbReference>
<dbReference type="RefSeq" id="WP_148402164.1">
    <property type="nucleotide sequence ID" value="NZ_VSKK01000001.1"/>
</dbReference>